<dbReference type="EMBL" id="PYGK01000015">
    <property type="protein sequence ID" value="PSL24511.1"/>
    <property type="molecule type" value="Genomic_DNA"/>
</dbReference>
<comment type="caution">
    <text evidence="2">The sequence shown here is derived from an EMBL/GenBank/DDBJ whole genome shotgun (WGS) entry which is preliminary data.</text>
</comment>
<dbReference type="Gene3D" id="2.60.40.1830">
    <property type="entry name" value="Phage tail base-plate Siphoviridae RBP, head domain"/>
    <property type="match status" value="31"/>
</dbReference>
<proteinExistence type="predicted"/>
<feature type="domain" description="Ig-like" evidence="1">
    <location>
        <begin position="1838"/>
        <end position="1955"/>
    </location>
</feature>
<reference evidence="2 3" key="1">
    <citation type="submission" date="2018-03" db="EMBL/GenBank/DDBJ databases">
        <title>Genomic Encyclopedia of Archaeal and Bacterial Type Strains, Phase II (KMG-II): from individual species to whole genera.</title>
        <authorList>
            <person name="Goeker M."/>
        </authorList>
    </citation>
    <scope>NUCLEOTIDE SEQUENCE [LARGE SCALE GENOMIC DNA]</scope>
    <source>
        <strain evidence="2 3">DSM 18107</strain>
    </source>
</reference>
<dbReference type="PROSITE" id="PS50835">
    <property type="entry name" value="IG_LIKE"/>
    <property type="match status" value="10"/>
</dbReference>
<dbReference type="NCBIfam" id="TIGR04183">
    <property type="entry name" value="Por_Secre_tail"/>
    <property type="match status" value="1"/>
</dbReference>
<dbReference type="InterPro" id="IPR007110">
    <property type="entry name" value="Ig-like_dom"/>
</dbReference>
<dbReference type="SMART" id="SM00089">
    <property type="entry name" value="PKD"/>
    <property type="match status" value="11"/>
</dbReference>
<feature type="domain" description="Ig-like" evidence="1">
    <location>
        <begin position="1511"/>
        <end position="1655"/>
    </location>
</feature>
<gene>
    <name evidence="2" type="ORF">CLV42_11598</name>
</gene>
<feature type="domain" description="Ig-like" evidence="1">
    <location>
        <begin position="3465"/>
        <end position="3605"/>
    </location>
</feature>
<feature type="domain" description="Ig-like" evidence="1">
    <location>
        <begin position="2265"/>
        <end position="2405"/>
    </location>
</feature>
<evidence type="ECO:0000313" key="3">
    <source>
        <dbReference type="Proteomes" id="UP000240978"/>
    </source>
</evidence>
<protein>
    <recommendedName>
        <fullName evidence="1">Ig-like domain-containing protein</fullName>
    </recommendedName>
</protein>
<feature type="domain" description="Ig-like" evidence="1">
    <location>
        <begin position="2790"/>
        <end position="2930"/>
    </location>
</feature>
<feature type="domain" description="Ig-like" evidence="1">
    <location>
        <begin position="2963"/>
        <end position="3078"/>
    </location>
</feature>
<dbReference type="Proteomes" id="UP000240978">
    <property type="component" value="Unassembled WGS sequence"/>
</dbReference>
<organism evidence="2 3">
    <name type="scientific">Chitinophaga ginsengisoli</name>
    <dbReference type="NCBI Taxonomy" id="363837"/>
    <lineage>
        <taxon>Bacteria</taxon>
        <taxon>Pseudomonadati</taxon>
        <taxon>Bacteroidota</taxon>
        <taxon>Chitinophagia</taxon>
        <taxon>Chitinophagales</taxon>
        <taxon>Chitinophagaceae</taxon>
        <taxon>Chitinophaga</taxon>
    </lineage>
</organism>
<feature type="domain" description="Ig-like" evidence="1">
    <location>
        <begin position="2588"/>
        <end position="2705"/>
    </location>
</feature>
<name>A0A2P8FS03_9BACT</name>
<keyword evidence="3" id="KW-1185">Reference proteome</keyword>
<feature type="domain" description="Ig-like" evidence="1">
    <location>
        <begin position="185"/>
        <end position="294"/>
    </location>
</feature>
<dbReference type="InterPro" id="IPR022409">
    <property type="entry name" value="PKD/Chitinase_dom"/>
</dbReference>
<feature type="domain" description="Ig-like" evidence="1">
    <location>
        <begin position="2138"/>
        <end position="2255"/>
    </location>
</feature>
<evidence type="ECO:0000259" key="1">
    <source>
        <dbReference type="PROSITE" id="PS50835"/>
    </source>
</evidence>
<evidence type="ECO:0000313" key="2">
    <source>
        <dbReference type="EMBL" id="PSL24511.1"/>
    </source>
</evidence>
<dbReference type="InterPro" id="IPR026444">
    <property type="entry name" value="Secre_tail"/>
</dbReference>
<dbReference type="Gene3D" id="2.60.40.10">
    <property type="entry name" value="Immunoglobulins"/>
    <property type="match status" value="11"/>
</dbReference>
<sequence length="4293" mass="438850">MKTLPILARAHLMRLGLILSLFIGAPVWATPECPIVTAKFQVANGTTADNSATGWYLDASKVLSTGYFAVKSNRLHAQELGGEGIWYSKVFSTAGFTDWQAAVKVSSEGDMNSSEYVKVYYKINGGSEILLDQRTGNFGTIDFTSPLLNGSTVQLVVKIYNYNNGGSQTSKYYIEEYRVFKEKGPCASAISVTATAGNGGVLTCANPSLTLSASSTASGVTYSWTGPGNFTSTSQNPVVSTAGTYTVTGTNSAGSASATVTVTENKTPPDLSATGGTLACGSSSVTLNATSSVSGVQYSWTGPGGYTSTTQNPTVSTTGTYTVTVRNPANGCVNSKSVEVTAGGATPTNTWVEDFSLSNGTSVDNGTTAWSVQTTSGSTFSVASNEFKISGIGTSGEGIWTSGSINISGKTNVSISINCRSAVSSGAEMNDSGTYMDYLRFYYKLNGGSEVLFAEKKAGINSHSTTNSTVSIAGLSGSNLKIVVRARASGSDEFYYFDNVKVTAVDPAVTLTTSVSGPVTCVSNATITVTPSGTVSSYAWTGPDGFTSTAQNPVVSKGGEYVVTATLPSGCTVSASATVSENKTAPDVTANGAALGCMTSVTLSASSSVANATYSWTGPNNFTSTSQNPSVSATGTYTVTVRDPANGCTASTSVQVSGGTSAPTAFWLEDFTMANGTTVDNGSTPWTLESTGGGTVSVQNNEFKVTNAAAEAKWSSGVIDISGKRDVIISADLRSEAVGSNVFEDDDYISVYYKLNGGAETLVYNDVAGIGTSTGGTARISIASAALNGSTLQVIIRARNSSTNEIYYFDNVKLTGADKGSSGGLTATASVTDSLTCTKTSVNLSGASNASGVTYAWSGPGNFTSSAQNPAVTVAGDYILTVSNGSGCSGKDTVTVIANTVVPTASAGVSGPLSCATSTVTLSASSETAGVTYGWTGPNGFTSTLQSPVVSVAGTYTLTVTNPANGCKNTATTTVTSLGSTNATLWLEDFTLSNGTTTDNGSTAWSTQTPSGSTFAVSNNEFKISGQGTSGESVWTSGVIDISGRIGVGISANARSAVTNGAVMNESGVYADYLRFYYKLNGGSEVLYAERKSDINGNATTYTYVSVAGLSGNSLQLVIRARATGTDEFYYVDNVKVTGTPTGTLTAIATVSDTLTCARTSVTISGNSNVSGVSYSWTGPGNFSSTAQNPAVTTAGDYILTVTNASTGCTAKDTVTVIANTAVPTASAGVSGPLSCGVTTVTLSASSETAGVTYSWAGPGGFTSTLQGPAVSVTGTYTVTVTNPVNGCKNTASVNVTSLGSTNATLWLEDFTLSNGTTVDNGSTAWSTQTPSGSTFAVASNEFKISGQGTSGESVWTSGVIDISGKTGVGISANARSAVTGGAVMNESGVYADYLRFYYKLNGGSEVLYAERKSDINGNATTYTYVSVAGLSGSSLQLVIRARATGTDEFYYVDNVKVTGTPTGTLTAIATVSDTLTCARPSVTLSGSSNTSDVTYSWSGPSGFTSTAQNPSVTAAGDYILTVTNASTGCTGKDTVTVIQNNFAPGATAQVSGPLTCVSPTVVLSGSSATAGVTYSWSGPGNFSSALQNPGVSIAGTYTVTVRNPVNGCTSTASVTVQQSIDKPNLTVTQPAALTCATTSVNLTATSSTANTTITWSGFAAGQSSVSVNAPGKYYVTATAANGCTTRDSVTVTQNIVKPNLTIATPAVLTCNTTSVNLTASSTTANTTFTWTGRTAGQNPISVTAPGKYYVTATTANGCSTIDSVTVTQDITKPNLTIATPAVLTCNTTSVTLTASSTTANTTFTWTGNAAGQNPISVSAPGKYYVTATTANGCIKQDSVTVTQDITKPNLTIATPAVLTCNTTSVNLTASSTTPNTTFTWTGRAAGQNPISVTAPGKYYVTVSTATGCSTTDSVTVTQDINKPNLTIATPAMLTCSTTSVSLTASSTTANTTFTWTGNAAGQNPISVSAPGKYYVTATSANGCIKQDSVAVTQDISKPNLTIATPAVLTCNTTSVNLTASSTTANTTFTWTGRAVGQNPISVTAAGKYYVTATASNGCIKTDSVAVTQDITKPNLTIATPAVLTCNTTSVSLTASSTTANTTFTWTGNAAGQNPISVSAPGKYYVTATSANGCIKQDSVAVTQDITKPNLTIATPAVLTCNTTSVSLTALSTTPNTTFTWTGRGAGQNPISVTAPGKYYVTVSTASGCSTMDSVTVTQDITKPNLTIATPAVLTCNATSVNLTASSTTANTTFTWTGNAAGQNPISVSTPGKYYVTATSANGCIKQDSVTVTQDIIKPNLTIATPAVLTCNTTSVSLTASSTTANTTFTWTGNAAGLNPISVSAPGKYYVTATSANGCIKTDSVTVTQDINKPNLTIATPAVLTCNTTSVNLTASSTTANTTFTWTGNAAGQNPISVSAPGKYYVTATSVNGCIKQDSVTVTQDITKPNLAIATPAVLTCNTTSVNLTASSTTANTTFTWTGKAAGQNPISVTAPGKYYITATASNGCIKTDSVTVTQDITKPNLTIATPAVLTCNTTSVSLTASSTTANTTFTWTGNAAGLNPISVGTPGKYYVTATSANGCIKADSVTVTQDINKPNLTIATPAVLTCNTTSINLTASSTTPNITFTWTGRSAGQNPISVTAPGKYYVTVSTATGCSTMDSVTVTQDITKPNLTIATPAVLTCNTTSVSLMASSTTANTTFTWTGNAAGQNPISVSTPGKYYVTVTAANGCIKQDSVTVTQDITKPNLTIATPAVLTCNTTSVSLTASSTTANTTFTWTGNAASQNPITVSTPGKYYVTATSANGCIKQDSVTVTQDITKPNLTIATPAVLTCNTTSVSLTASSTTANTTFTWTGNAAGQNPISVSAPGKYYVTATSANGCIKQDSVTVTQDITKPNLTIATPAVLTCNTTSVSLTASSTTANTTFTWTGNAAGQNPISVSTPGKYYVTATSANGCIKQDSVTVTQDITKPNLTIATPAVLTCNTTSVSLTASSTTANTTFTWTGNAAGQNPISVSTPGKYYVTATSANGCIKTDSVTVTQDINKPNLTIATPAVLTCNTTSINLTASSTTPNITFTWTGRSAGQNPISVTAPGKYYVTVSTATGCSTMDSVTVTQDITKPNLTIATPQVLTCSRTSVSLTASSTTANTTFTWTGNAAGQNPISVSAPGKYYVTATSANGCIKQDSVTVTQDITKPNLTIATPAVLTCNTTSVSLTASSTTAGTTFTWTGNAAGQNPISVSAPGKYYVTATSANGCIKQDSVTVTQDINKPNLAIATPQVLTCNTTSVNLTASSTTANTTFTWTGNAASQNPISVSAPGKYYVTATSANGCIKQDSVTVTQDITKPNLTIATPQVLTCSRTSVNLTASSTTANTTFTWTGNAAGQNPISVSTPGKYYVTVAAANGCTKQDSVTVTQDITKPNLAIATPAVLTCNTTNVNLTASSTTANTTFTWTGSAAGQNPISVSTPGKYYVTATSANGCIKQDSVTVTQDITKPNLAIATPQVLTCNTTSVNLTASSTTANTTFTWTGNAAGQNPISVSTPGKYYVTATTANGCIKQDSVTVTQDITKPNLTIATPAVLTCNTTSVSLTASSTTANTTFTWTGNAAGQNPISVSAPGKYYVTATTANGCIKQDSVTVTQDITKPNLTIATPQVLTCSRTSVNLTASSTTANTTFAWPGNAAGQNPISVSAPGKYYVTVTAANGCIKQDSVTVTQDITKPNLTIATPAVLTCNTTSVNLTASSTTANTNFTWTGNAAGQNPISVSAPGKYYVTATSANGCIKQDSVTVTQDITKPNLAIATPQVLTCNTTSVNLTASSTTANTTFTWTGNAAGQNPISVSAPGKYYVTATSANGCIKQDSVTVTQDINKPNLTINTPPVLTCDLTSINLTASSTTTNTTFTWTGFATGQNPVSVNTYGKYYVTATAANGCTKKDSVTVIQNITLPGDVQASNNGPLNCTRTSVKITGNTTTGNVSYAWTGPNSFSATTKEANINVKGTYSLRVTNNANGCYVTTSTTVDQNITPPSNVQVSNDGPLTCANDIVTLRGSSNTGGATYQWSGPGNFNEATATVFVTKAGTYTLSVTDPSNGCFVSTKTEVKEDKKAPNAIINAPASMPEPLSEDVITAQTVVNATYAWTLTSPDGSWQMIDGDKTATLIYQSGNAGVKGTFDLVVTDRGNGCQNTAQLVLTATPATSTMMLAAAPLEYKTYPNPFVDKAFITFKSPVSGKVTVEIYNAMKGHMEKLLFNQQVHSGETYKVTFDGGALPAGVHFCVIKANGRTYTSKLLLVR</sequence>
<dbReference type="InterPro" id="IPR013783">
    <property type="entry name" value="Ig-like_fold"/>
</dbReference>
<feature type="domain" description="Ig-like" evidence="1">
    <location>
        <begin position="1141"/>
        <end position="1231"/>
    </location>
</feature>
<accession>A0A2P8FS03</accession>